<dbReference type="AlphaFoldDB" id="A0AAN8RGM5"/>
<dbReference type="GO" id="GO:0005634">
    <property type="term" value="C:nucleus"/>
    <property type="evidence" value="ECO:0007669"/>
    <property type="project" value="TreeGrafter"/>
</dbReference>
<dbReference type="InterPro" id="IPR038718">
    <property type="entry name" value="SNF2-like_sf"/>
</dbReference>
<keyword evidence="2" id="KW-0378">Hydrolase</keyword>
<accession>A0AAN8RGM5</accession>
<reference evidence="9 10" key="1">
    <citation type="submission" date="2019-10" db="EMBL/GenBank/DDBJ databases">
        <authorList>
            <person name="Palmer J.M."/>
        </authorList>
    </citation>
    <scope>NUCLEOTIDE SEQUENCE [LARGE SCALE GENOMIC DNA]</scope>
    <source>
        <strain evidence="9 10">TWF718</strain>
    </source>
</reference>
<keyword evidence="3" id="KW-0067">ATP-binding</keyword>
<dbReference type="CDD" id="cd18793">
    <property type="entry name" value="SF2_C_SNF"/>
    <property type="match status" value="1"/>
</dbReference>
<comment type="caution">
    <text evidence="9">The sequence shown here is derived from an EMBL/GenBank/DDBJ whole genome shotgun (WGS) entry which is preliminary data.</text>
</comment>
<evidence type="ECO:0000256" key="1">
    <source>
        <dbReference type="ARBA" id="ARBA00022741"/>
    </source>
</evidence>
<feature type="compositionally biased region" description="Basic and acidic residues" evidence="5">
    <location>
        <begin position="53"/>
        <end position="63"/>
    </location>
</feature>
<keyword evidence="4" id="KW-0479">Metal-binding</keyword>
<dbReference type="InterPro" id="IPR014001">
    <property type="entry name" value="Helicase_ATP-bd"/>
</dbReference>
<gene>
    <name evidence="9" type="ORF">TWF718_007699</name>
</gene>
<dbReference type="SMART" id="SM00490">
    <property type="entry name" value="HELICc"/>
    <property type="match status" value="1"/>
</dbReference>
<name>A0AAN8RGM5_9PEZI</name>
<sequence length="869" mass="98455">MPPRRIQLRYRMPILPEGFHHYCRSSPSPSQTHKSYLQNSNPASPVFASPDASDYHGEHERASPESGDTRTQLSPNNSNYDTPYARSPDIASHLSFEVDTPQSKPSRTSAQDKICLGSIVLSASSITLEDLPAGEELSLTAIGSSVQLWAGRSAAKQRYIGLLKSPTSSIFKDIVDGCAIDPNIYFLEREPTGSDVSMGFQVIADLYCFEDQRVKIGRFLLRNNLYLSDPHLNKRRLKYSNPHILVVSDSDVIQRLREEGIDFSTSNDKTEHKAKKLSIIELKDRENEISDLFTTGSHQIPDFNDLNLQVSEKINIELKPHQTLGVCWMLDKEGYPHRPGRYLRSRGGILADEMGMGKTLTTLALVATTNDLMPQKSHVINAIPTTLIICPKSGKQYNIPTHEFVGPAGFFATCSSLLDMALVITGWEEQINRFTQIKYLVYEPAGRKLVKPCFEEYDLVITTYGAIANSRSRTTKDLSEFHWRRIILDEAHTIRERSTKQAKAIFALESEYRWCLTGTPVQNKLDDYGALLEFIQHETTKCRSLFHSNIIKPLRQKNENSLRRLQELVAETTLRRLKANSQLGLPQRQDTLHKLVFNQEEERLHRLLGKFVSAKINQAIREGTLKNTGFYAAQLILRLRQVCNHGISLLPQSLQEELRNFSTQGDEEFAISNTFMKMICELCKSSETDAKNTRTYEDCQHTVCLKCNMSATDCPLCLNSNSEDISMAMEPSTKVQNLISNLQSGPGRKSVVFSCWTKMLDLVEVALRRNKIGFTRMEGSLTTKERRERLRIFRSDPNCRVFLSTLGSGSTGLDLTTASEVHLLEPQFNPMLEEQALARVHRIGQTQAVTTIRYVMKDSYEEVSFTRKY</sequence>
<dbReference type="GO" id="GO:0006281">
    <property type="term" value="P:DNA repair"/>
    <property type="evidence" value="ECO:0007669"/>
    <property type="project" value="TreeGrafter"/>
</dbReference>
<dbReference type="InterPro" id="IPR027417">
    <property type="entry name" value="P-loop_NTPase"/>
</dbReference>
<dbReference type="Pfam" id="PF00271">
    <property type="entry name" value="Helicase_C"/>
    <property type="match status" value="1"/>
</dbReference>
<dbReference type="InterPro" id="IPR049730">
    <property type="entry name" value="SNF2/RAD54-like_C"/>
</dbReference>
<keyword evidence="1" id="KW-0547">Nucleotide-binding</keyword>
<evidence type="ECO:0000256" key="5">
    <source>
        <dbReference type="SAM" id="MobiDB-lite"/>
    </source>
</evidence>
<feature type="compositionally biased region" description="Polar residues" evidence="5">
    <location>
        <begin position="25"/>
        <end position="43"/>
    </location>
</feature>
<dbReference type="GO" id="GO:0008270">
    <property type="term" value="F:zinc ion binding"/>
    <property type="evidence" value="ECO:0007669"/>
    <property type="project" value="UniProtKB-KW"/>
</dbReference>
<evidence type="ECO:0000256" key="2">
    <source>
        <dbReference type="ARBA" id="ARBA00022801"/>
    </source>
</evidence>
<dbReference type="SMART" id="SM00487">
    <property type="entry name" value="DEXDc"/>
    <property type="match status" value="1"/>
</dbReference>
<feature type="domain" description="Helicase C-terminal" evidence="8">
    <location>
        <begin position="734"/>
        <end position="869"/>
    </location>
</feature>
<evidence type="ECO:0000313" key="10">
    <source>
        <dbReference type="Proteomes" id="UP001313282"/>
    </source>
</evidence>
<feature type="region of interest" description="Disordered" evidence="5">
    <location>
        <begin position="22"/>
        <end position="86"/>
    </location>
</feature>
<organism evidence="9 10">
    <name type="scientific">Orbilia javanica</name>
    <dbReference type="NCBI Taxonomy" id="47235"/>
    <lineage>
        <taxon>Eukaryota</taxon>
        <taxon>Fungi</taxon>
        <taxon>Dikarya</taxon>
        <taxon>Ascomycota</taxon>
        <taxon>Pezizomycotina</taxon>
        <taxon>Orbiliomycetes</taxon>
        <taxon>Orbiliales</taxon>
        <taxon>Orbiliaceae</taxon>
        <taxon>Orbilia</taxon>
    </lineage>
</organism>
<evidence type="ECO:0000259" key="8">
    <source>
        <dbReference type="PROSITE" id="PS51194"/>
    </source>
</evidence>
<dbReference type="PROSITE" id="PS50089">
    <property type="entry name" value="ZF_RING_2"/>
    <property type="match status" value="1"/>
</dbReference>
<dbReference type="InterPro" id="IPR050628">
    <property type="entry name" value="SNF2_RAD54_helicase_TF"/>
</dbReference>
<dbReference type="EMBL" id="JAVHNR010000005">
    <property type="protein sequence ID" value="KAK6342296.1"/>
    <property type="molecule type" value="Genomic_DNA"/>
</dbReference>
<evidence type="ECO:0000259" key="6">
    <source>
        <dbReference type="PROSITE" id="PS50089"/>
    </source>
</evidence>
<evidence type="ECO:0000259" key="7">
    <source>
        <dbReference type="PROSITE" id="PS51192"/>
    </source>
</evidence>
<dbReference type="InterPro" id="IPR000330">
    <property type="entry name" value="SNF2_N"/>
</dbReference>
<evidence type="ECO:0000256" key="4">
    <source>
        <dbReference type="PROSITE-ProRule" id="PRU00175"/>
    </source>
</evidence>
<dbReference type="Gene3D" id="3.40.50.10810">
    <property type="entry name" value="Tandem AAA-ATPase domain"/>
    <property type="match status" value="2"/>
</dbReference>
<keyword evidence="4" id="KW-0862">Zinc</keyword>
<evidence type="ECO:0000313" key="9">
    <source>
        <dbReference type="EMBL" id="KAK6342296.1"/>
    </source>
</evidence>
<dbReference type="Pfam" id="PF00176">
    <property type="entry name" value="SNF2-rel_dom"/>
    <property type="match status" value="2"/>
</dbReference>
<dbReference type="PANTHER" id="PTHR45626">
    <property type="entry name" value="TRANSCRIPTION TERMINATION FACTOR 2-RELATED"/>
    <property type="match status" value="1"/>
</dbReference>
<dbReference type="Proteomes" id="UP001313282">
    <property type="component" value="Unassembled WGS sequence"/>
</dbReference>
<dbReference type="PROSITE" id="PS51192">
    <property type="entry name" value="HELICASE_ATP_BIND_1"/>
    <property type="match status" value="1"/>
</dbReference>
<evidence type="ECO:0000256" key="3">
    <source>
        <dbReference type="ARBA" id="ARBA00022840"/>
    </source>
</evidence>
<feature type="domain" description="RING-type" evidence="6">
    <location>
        <begin position="680"/>
        <end position="717"/>
    </location>
</feature>
<dbReference type="GO" id="GO:0005524">
    <property type="term" value="F:ATP binding"/>
    <property type="evidence" value="ECO:0007669"/>
    <property type="project" value="UniProtKB-KW"/>
</dbReference>
<dbReference type="SUPFAM" id="SSF52540">
    <property type="entry name" value="P-loop containing nucleoside triphosphate hydrolases"/>
    <property type="match status" value="2"/>
</dbReference>
<dbReference type="GO" id="GO:0016787">
    <property type="term" value="F:hydrolase activity"/>
    <property type="evidence" value="ECO:0007669"/>
    <property type="project" value="UniProtKB-KW"/>
</dbReference>
<keyword evidence="4" id="KW-0863">Zinc-finger</keyword>
<dbReference type="PROSITE" id="PS51194">
    <property type="entry name" value="HELICASE_CTER"/>
    <property type="match status" value="1"/>
</dbReference>
<feature type="domain" description="Helicase ATP-binding" evidence="7">
    <location>
        <begin position="339"/>
        <end position="538"/>
    </location>
</feature>
<dbReference type="Gene3D" id="3.40.50.300">
    <property type="entry name" value="P-loop containing nucleotide triphosphate hydrolases"/>
    <property type="match status" value="1"/>
</dbReference>
<proteinExistence type="predicted"/>
<dbReference type="InterPro" id="IPR001841">
    <property type="entry name" value="Znf_RING"/>
</dbReference>
<dbReference type="InterPro" id="IPR001650">
    <property type="entry name" value="Helicase_C-like"/>
</dbReference>
<dbReference type="GO" id="GO:0008094">
    <property type="term" value="F:ATP-dependent activity, acting on DNA"/>
    <property type="evidence" value="ECO:0007669"/>
    <property type="project" value="TreeGrafter"/>
</dbReference>
<protein>
    <submittedName>
        <fullName evidence="9">Uncharacterized protein</fullName>
    </submittedName>
</protein>
<feature type="compositionally biased region" description="Polar residues" evidence="5">
    <location>
        <begin position="69"/>
        <end position="81"/>
    </location>
</feature>
<dbReference type="PANTHER" id="PTHR45626:SF52">
    <property type="entry name" value="SINGLE-STRANDED DNA-DEPENDENT ATPASE (EUROFUNG)"/>
    <property type="match status" value="1"/>
</dbReference>
<dbReference type="CDD" id="cd18008">
    <property type="entry name" value="DEXDc_SHPRH-like"/>
    <property type="match status" value="1"/>
</dbReference>
<keyword evidence="10" id="KW-1185">Reference proteome</keyword>